<dbReference type="InterPro" id="IPR036625">
    <property type="entry name" value="E3-bd_dom_sf"/>
</dbReference>
<dbReference type="KEGG" id="kphy:AOZ06_02260"/>
<dbReference type="InterPro" id="IPR055370">
    <property type="entry name" value="Lsr2_DNA-bd"/>
</dbReference>
<dbReference type="Pfam" id="PF11774">
    <property type="entry name" value="Lsr2"/>
    <property type="match status" value="1"/>
</dbReference>
<name>A0A0N9HST2_9PSEU</name>
<evidence type="ECO:0000256" key="1">
    <source>
        <dbReference type="ARBA" id="ARBA00023125"/>
    </source>
</evidence>
<dbReference type="AlphaFoldDB" id="A0A0N9HST2"/>
<dbReference type="Pfam" id="PF23359">
    <property type="entry name" value="Lsr2_DNA-bd"/>
    <property type="match status" value="1"/>
</dbReference>
<feature type="domain" description="Lsr2 dimerization" evidence="2">
    <location>
        <begin position="1"/>
        <end position="58"/>
    </location>
</feature>
<dbReference type="EMBL" id="CP012752">
    <property type="protein sequence ID" value="ALG05897.1"/>
    <property type="molecule type" value="Genomic_DNA"/>
</dbReference>
<protein>
    <submittedName>
        <fullName evidence="4">Nucleoid-associated protein Lsr2</fullName>
    </submittedName>
</protein>
<evidence type="ECO:0000259" key="3">
    <source>
        <dbReference type="Pfam" id="PF23359"/>
    </source>
</evidence>
<dbReference type="InterPro" id="IPR042261">
    <property type="entry name" value="Lsr2-like_dimerization"/>
</dbReference>
<keyword evidence="5" id="KW-1185">Reference proteome</keyword>
<sequence>MAQKVTVTLVDDVDGSEAEETLEFGLDGVSYQIDLSGDNAGKLRDILSDYVDHARRSGGRKRAAGKLAVAGRVARTASVDRDQNQAIREWARKKGYKVSDRGRIPKEVTEAYHNNRD</sequence>
<dbReference type="GO" id="GO:0003677">
    <property type="term" value="F:DNA binding"/>
    <property type="evidence" value="ECO:0007669"/>
    <property type="project" value="UniProtKB-KW"/>
</dbReference>
<evidence type="ECO:0000313" key="4">
    <source>
        <dbReference type="EMBL" id="ALG05897.1"/>
    </source>
</evidence>
<reference evidence="4 5" key="1">
    <citation type="submission" date="2015-07" db="EMBL/GenBank/DDBJ databases">
        <title>Genome sequencing of Kibdelosporangium phytohabitans.</title>
        <authorList>
            <person name="Qin S."/>
            <person name="Xing K."/>
        </authorList>
    </citation>
    <scope>NUCLEOTIDE SEQUENCE [LARGE SCALE GENOMIC DNA]</scope>
    <source>
        <strain evidence="4 5">KLBMP1111</strain>
    </source>
</reference>
<proteinExistence type="predicted"/>
<accession>A0A0N9HST2</accession>
<dbReference type="Gene3D" id="3.30.60.230">
    <property type="entry name" value="Lsr2, dimerization domain"/>
    <property type="match status" value="1"/>
</dbReference>
<dbReference type="STRING" id="860235.AOZ06_02260"/>
<dbReference type="GO" id="GO:0016746">
    <property type="term" value="F:acyltransferase activity"/>
    <property type="evidence" value="ECO:0007669"/>
    <property type="project" value="InterPro"/>
</dbReference>
<organism evidence="4 5">
    <name type="scientific">Kibdelosporangium phytohabitans</name>
    <dbReference type="NCBI Taxonomy" id="860235"/>
    <lineage>
        <taxon>Bacteria</taxon>
        <taxon>Bacillati</taxon>
        <taxon>Actinomycetota</taxon>
        <taxon>Actinomycetes</taxon>
        <taxon>Pseudonocardiales</taxon>
        <taxon>Pseudonocardiaceae</taxon>
        <taxon>Kibdelosporangium</taxon>
    </lineage>
</organism>
<dbReference type="Gene3D" id="4.10.320.10">
    <property type="entry name" value="E3-binding domain"/>
    <property type="match status" value="1"/>
</dbReference>
<evidence type="ECO:0000259" key="2">
    <source>
        <dbReference type="Pfam" id="PF11774"/>
    </source>
</evidence>
<evidence type="ECO:0000313" key="5">
    <source>
        <dbReference type="Proteomes" id="UP000063699"/>
    </source>
</evidence>
<dbReference type="InterPro" id="IPR024412">
    <property type="entry name" value="Lsr2_dim_dom"/>
</dbReference>
<dbReference type="Proteomes" id="UP000063699">
    <property type="component" value="Chromosome"/>
</dbReference>
<gene>
    <name evidence="4" type="ORF">AOZ06_02260</name>
</gene>
<dbReference type="OrthoDB" id="4113332at2"/>
<keyword evidence="1" id="KW-0238">DNA-binding</keyword>
<dbReference type="RefSeq" id="WP_054287876.1">
    <property type="nucleotide sequence ID" value="NZ_CP012752.1"/>
</dbReference>
<feature type="domain" description="Lsr2 DNA-binding" evidence="3">
    <location>
        <begin position="80"/>
        <end position="113"/>
    </location>
</feature>